<dbReference type="Proteomes" id="UP000198598">
    <property type="component" value="Unassembled WGS sequence"/>
</dbReference>
<organism evidence="1 2">
    <name type="scientific">Spirosoma endophyticum</name>
    <dbReference type="NCBI Taxonomy" id="662367"/>
    <lineage>
        <taxon>Bacteria</taxon>
        <taxon>Pseudomonadati</taxon>
        <taxon>Bacteroidota</taxon>
        <taxon>Cytophagia</taxon>
        <taxon>Cytophagales</taxon>
        <taxon>Cytophagaceae</taxon>
        <taxon>Spirosoma</taxon>
    </lineage>
</organism>
<gene>
    <name evidence="1" type="ORF">SAMN05216167_11191</name>
</gene>
<evidence type="ECO:0000313" key="2">
    <source>
        <dbReference type="Proteomes" id="UP000198598"/>
    </source>
</evidence>
<evidence type="ECO:0000313" key="1">
    <source>
        <dbReference type="EMBL" id="SFE20028.1"/>
    </source>
</evidence>
<evidence type="ECO:0008006" key="3">
    <source>
        <dbReference type="Google" id="ProtNLM"/>
    </source>
</evidence>
<keyword evidence="2" id="KW-1185">Reference proteome</keyword>
<accession>A0A1I1YLV8</accession>
<dbReference type="OrthoDB" id="955734at2"/>
<dbReference type="SUPFAM" id="SSF52266">
    <property type="entry name" value="SGNH hydrolase"/>
    <property type="match status" value="1"/>
</dbReference>
<reference evidence="1 2" key="1">
    <citation type="submission" date="2016-10" db="EMBL/GenBank/DDBJ databases">
        <authorList>
            <person name="de Groot N.N."/>
        </authorList>
    </citation>
    <scope>NUCLEOTIDE SEQUENCE [LARGE SCALE GENOMIC DNA]</scope>
    <source>
        <strain evidence="1 2">DSM 26130</strain>
    </source>
</reference>
<protein>
    <recommendedName>
        <fullName evidence="3">SGNH/GDSL hydrolase family protein</fullName>
    </recommendedName>
</protein>
<dbReference type="RefSeq" id="WP_093830747.1">
    <property type="nucleotide sequence ID" value="NZ_FOLQ01000011.1"/>
</dbReference>
<dbReference type="InterPro" id="IPR036514">
    <property type="entry name" value="SGNH_hydro_sf"/>
</dbReference>
<dbReference type="EMBL" id="FOLQ01000011">
    <property type="protein sequence ID" value="SFE20028.1"/>
    <property type="molecule type" value="Genomic_DNA"/>
</dbReference>
<name>A0A1I1YLV8_9BACT</name>
<dbReference type="Gene3D" id="3.40.50.1110">
    <property type="entry name" value="SGNH hydrolase"/>
    <property type="match status" value="1"/>
</dbReference>
<proteinExistence type="predicted"/>
<dbReference type="GO" id="GO:0016788">
    <property type="term" value="F:hydrolase activity, acting on ester bonds"/>
    <property type="evidence" value="ECO:0007669"/>
    <property type="project" value="UniProtKB-ARBA"/>
</dbReference>
<dbReference type="AlphaFoldDB" id="A0A1I1YLV8"/>
<sequence length="251" mass="28385">MNVVVIGGCHVDNYGVQSHLGFVQQWATHLKISTHEAVHINCLSMVKVEHIPSLISQYHAELMDADLIILQLGHYELSWRKRFSELFQAESSERIANTIYRSTLPKSLATATFSHKPTHTSQREQLKNGIKTAILSTYYQLGGEIPFLNQFRNKLTKALTLLSAYQDKIVVLTPFPTLNKLDQWLRKKNNSFIIESALEAGLNVADTFDAVPRQKAYFLADGVHLNSLGHMIIALYLSELPLLTYHAEQPT</sequence>